<dbReference type="CDD" id="cd12797">
    <property type="entry name" value="M23_peptidase"/>
    <property type="match status" value="1"/>
</dbReference>
<dbReference type="EMBL" id="RBLG01000004">
    <property type="protein sequence ID" value="RKS45103.1"/>
    <property type="molecule type" value="Genomic_DNA"/>
</dbReference>
<proteinExistence type="predicted"/>
<dbReference type="PANTHER" id="PTHR21666:SF289">
    <property type="entry name" value="L-ALA--D-GLU ENDOPEPTIDASE"/>
    <property type="match status" value="1"/>
</dbReference>
<sequence length="230" mass="25480">MAKSNFAEFINECTEEFTPVLDKTFVKKDFVHIDLSETNKDIREMPIPSANAVKTFIDGYVASKKAKVAYGGYNEKRTLYQRSVIFKGENTPSARNIHIGLDLWCDVGTSVLAALEGTVHSFNDNGGFGNYGPTIILEHILGDRTFYTLYGHLSKDSIKKLSFGQIVEAGDKIGSLGSRKVNGDYAPHLHFQIIKDIQGFTGDYPGVASADKLDFYLDNCPDPNLLLKID</sequence>
<dbReference type="PANTHER" id="PTHR21666">
    <property type="entry name" value="PEPTIDASE-RELATED"/>
    <property type="match status" value="1"/>
</dbReference>
<protein>
    <submittedName>
        <fullName evidence="3">Peptidase M23-like protein</fullName>
    </submittedName>
</protein>
<organism evidence="3 4">
    <name type="scientific">Gillisia mitskevichiae</name>
    <dbReference type="NCBI Taxonomy" id="270921"/>
    <lineage>
        <taxon>Bacteria</taxon>
        <taxon>Pseudomonadati</taxon>
        <taxon>Bacteroidota</taxon>
        <taxon>Flavobacteriia</taxon>
        <taxon>Flavobacteriales</taxon>
        <taxon>Flavobacteriaceae</taxon>
        <taxon>Gillisia</taxon>
    </lineage>
</organism>
<dbReference type="SUPFAM" id="SSF51261">
    <property type="entry name" value="Duplicated hybrid motif"/>
    <property type="match status" value="1"/>
</dbReference>
<dbReference type="Gene3D" id="2.70.70.10">
    <property type="entry name" value="Glucose Permease (Domain IIA)"/>
    <property type="match status" value="1"/>
</dbReference>
<dbReference type="Pfam" id="PF01551">
    <property type="entry name" value="Peptidase_M23"/>
    <property type="match status" value="1"/>
</dbReference>
<dbReference type="GO" id="GO:0004222">
    <property type="term" value="F:metalloendopeptidase activity"/>
    <property type="evidence" value="ECO:0007669"/>
    <property type="project" value="TreeGrafter"/>
</dbReference>
<reference evidence="3 4" key="1">
    <citation type="submission" date="2018-10" db="EMBL/GenBank/DDBJ databases">
        <title>Genomic Encyclopedia of Archaeal and Bacterial Type Strains, Phase II (KMG-II): from individual species to whole genera.</title>
        <authorList>
            <person name="Goeker M."/>
        </authorList>
    </citation>
    <scope>NUCLEOTIDE SEQUENCE [LARGE SCALE GENOMIC DNA]</scope>
    <source>
        <strain evidence="3 4">DSM 19839</strain>
    </source>
</reference>
<keyword evidence="4" id="KW-1185">Reference proteome</keyword>
<comment type="caution">
    <text evidence="3">The sequence shown here is derived from an EMBL/GenBank/DDBJ whole genome shotgun (WGS) entry which is preliminary data.</text>
</comment>
<dbReference type="InterPro" id="IPR050570">
    <property type="entry name" value="Cell_wall_metabolism_enzyme"/>
</dbReference>
<keyword evidence="1" id="KW-0732">Signal</keyword>
<dbReference type="InterPro" id="IPR016047">
    <property type="entry name" value="M23ase_b-sheet_dom"/>
</dbReference>
<dbReference type="RefSeq" id="WP_121346567.1">
    <property type="nucleotide sequence ID" value="NZ_RBLG01000004.1"/>
</dbReference>
<evidence type="ECO:0000313" key="4">
    <source>
        <dbReference type="Proteomes" id="UP000276282"/>
    </source>
</evidence>
<dbReference type="InterPro" id="IPR011055">
    <property type="entry name" value="Dup_hybrid_motif"/>
</dbReference>
<gene>
    <name evidence="3" type="ORF">BC962_2778</name>
</gene>
<evidence type="ECO:0000256" key="1">
    <source>
        <dbReference type="ARBA" id="ARBA00022729"/>
    </source>
</evidence>
<dbReference type="AlphaFoldDB" id="A0A495P3L6"/>
<evidence type="ECO:0000259" key="2">
    <source>
        <dbReference type="Pfam" id="PF01551"/>
    </source>
</evidence>
<dbReference type="Proteomes" id="UP000276282">
    <property type="component" value="Unassembled WGS sequence"/>
</dbReference>
<evidence type="ECO:0000313" key="3">
    <source>
        <dbReference type="EMBL" id="RKS45103.1"/>
    </source>
</evidence>
<dbReference type="OrthoDB" id="9801052at2"/>
<name>A0A495P3L6_9FLAO</name>
<feature type="domain" description="M23ase beta-sheet core" evidence="2">
    <location>
        <begin position="97"/>
        <end position="196"/>
    </location>
</feature>
<accession>A0A495P3L6</accession>